<evidence type="ECO:0000313" key="7">
    <source>
        <dbReference type="Proteomes" id="UP000433577"/>
    </source>
</evidence>
<organism evidence="6 7">
    <name type="scientific">Paraburkholderia acidisoli</name>
    <dbReference type="NCBI Taxonomy" id="2571748"/>
    <lineage>
        <taxon>Bacteria</taxon>
        <taxon>Pseudomonadati</taxon>
        <taxon>Pseudomonadota</taxon>
        <taxon>Betaproteobacteria</taxon>
        <taxon>Burkholderiales</taxon>
        <taxon>Burkholderiaceae</taxon>
        <taxon>Paraburkholderia</taxon>
    </lineage>
</organism>
<keyword evidence="2" id="KW-0597">Phosphoprotein</keyword>
<keyword evidence="7" id="KW-1185">Reference proteome</keyword>
<dbReference type="Gene3D" id="6.10.250.690">
    <property type="match status" value="1"/>
</dbReference>
<dbReference type="Proteomes" id="UP000433577">
    <property type="component" value="Chromosome 2"/>
</dbReference>
<dbReference type="GO" id="GO:0006355">
    <property type="term" value="P:regulation of DNA-templated transcription"/>
    <property type="evidence" value="ECO:0007669"/>
    <property type="project" value="InterPro"/>
</dbReference>
<evidence type="ECO:0000259" key="4">
    <source>
        <dbReference type="PROSITE" id="PS50110"/>
    </source>
</evidence>
<dbReference type="SMART" id="SM00862">
    <property type="entry name" value="Trans_reg_C"/>
    <property type="match status" value="1"/>
</dbReference>
<dbReference type="Gene3D" id="1.10.10.10">
    <property type="entry name" value="Winged helix-like DNA-binding domain superfamily/Winged helix DNA-binding domain"/>
    <property type="match status" value="1"/>
</dbReference>
<dbReference type="GO" id="GO:0000156">
    <property type="term" value="F:phosphorelay response regulator activity"/>
    <property type="evidence" value="ECO:0007669"/>
    <property type="project" value="TreeGrafter"/>
</dbReference>
<dbReference type="RefSeq" id="WP_158953881.1">
    <property type="nucleotide sequence ID" value="NZ_CP046914.1"/>
</dbReference>
<dbReference type="AlphaFoldDB" id="A0A7Z2JH50"/>
<feature type="modified residue" description="4-aspartylphosphate" evidence="2">
    <location>
        <position position="38"/>
    </location>
</feature>
<dbReference type="Pfam" id="PF00486">
    <property type="entry name" value="Trans_reg_C"/>
    <property type="match status" value="1"/>
</dbReference>
<dbReference type="InterPro" id="IPR001867">
    <property type="entry name" value="OmpR/PhoB-type_DNA-bd"/>
</dbReference>
<accession>A0A7Z2JH50</accession>
<feature type="DNA-binding region" description="OmpR/PhoB-type" evidence="3">
    <location>
        <begin position="108"/>
        <end position="207"/>
    </location>
</feature>
<dbReference type="PANTHER" id="PTHR48111:SF59">
    <property type="entry name" value="TRANSCRIPTIONAL REGULATORY PROTEIN BAER"/>
    <property type="match status" value="1"/>
</dbReference>
<dbReference type="InterPro" id="IPR001789">
    <property type="entry name" value="Sig_transdc_resp-reg_receiver"/>
</dbReference>
<dbReference type="OrthoDB" id="9802426at2"/>
<evidence type="ECO:0000256" key="1">
    <source>
        <dbReference type="ARBA" id="ARBA00023125"/>
    </source>
</evidence>
<dbReference type="PANTHER" id="PTHR48111">
    <property type="entry name" value="REGULATOR OF RPOS"/>
    <property type="match status" value="1"/>
</dbReference>
<dbReference type="GO" id="GO:0032993">
    <property type="term" value="C:protein-DNA complex"/>
    <property type="evidence" value="ECO:0007669"/>
    <property type="project" value="TreeGrafter"/>
</dbReference>
<dbReference type="GO" id="GO:0005829">
    <property type="term" value="C:cytosol"/>
    <property type="evidence" value="ECO:0007669"/>
    <property type="project" value="TreeGrafter"/>
</dbReference>
<dbReference type="Pfam" id="PF00072">
    <property type="entry name" value="Response_reg"/>
    <property type="match status" value="1"/>
</dbReference>
<evidence type="ECO:0000313" key="6">
    <source>
        <dbReference type="EMBL" id="QGZ64446.1"/>
    </source>
</evidence>
<protein>
    <submittedName>
        <fullName evidence="6">Response regulator</fullName>
    </submittedName>
</protein>
<dbReference type="SUPFAM" id="SSF52172">
    <property type="entry name" value="CheY-like"/>
    <property type="match status" value="1"/>
</dbReference>
<dbReference type="InterPro" id="IPR039420">
    <property type="entry name" value="WalR-like"/>
</dbReference>
<dbReference type="InterPro" id="IPR036388">
    <property type="entry name" value="WH-like_DNA-bd_sf"/>
</dbReference>
<name>A0A7Z2JH50_9BURK</name>
<dbReference type="PROSITE" id="PS51755">
    <property type="entry name" value="OMPR_PHOB"/>
    <property type="match status" value="1"/>
</dbReference>
<gene>
    <name evidence="6" type="ORF">FAZ98_14570</name>
</gene>
<keyword evidence="1 3" id="KW-0238">DNA-binding</keyword>
<dbReference type="Gene3D" id="3.40.50.2300">
    <property type="match status" value="1"/>
</dbReference>
<dbReference type="SMART" id="SM00448">
    <property type="entry name" value="REC"/>
    <property type="match status" value="1"/>
</dbReference>
<dbReference type="EMBL" id="CP046914">
    <property type="protein sequence ID" value="QGZ64446.1"/>
    <property type="molecule type" value="Genomic_DNA"/>
</dbReference>
<feature type="domain" description="Response regulatory" evidence="4">
    <location>
        <begin position="1"/>
        <end position="102"/>
    </location>
</feature>
<dbReference type="PROSITE" id="PS50110">
    <property type="entry name" value="RESPONSE_REGULATORY"/>
    <property type="match status" value="1"/>
</dbReference>
<dbReference type="CDD" id="cd00383">
    <property type="entry name" value="trans_reg_C"/>
    <property type="match status" value="1"/>
</dbReference>
<evidence type="ECO:0000259" key="5">
    <source>
        <dbReference type="PROSITE" id="PS51755"/>
    </source>
</evidence>
<dbReference type="GO" id="GO:0000976">
    <property type="term" value="F:transcription cis-regulatory region binding"/>
    <property type="evidence" value="ECO:0007669"/>
    <property type="project" value="TreeGrafter"/>
</dbReference>
<feature type="domain" description="OmpR/PhoB-type" evidence="5">
    <location>
        <begin position="108"/>
        <end position="207"/>
    </location>
</feature>
<dbReference type="InterPro" id="IPR016032">
    <property type="entry name" value="Sig_transdc_resp-reg_C-effctor"/>
</dbReference>
<dbReference type="KEGG" id="pacs:FAZ98_14570"/>
<dbReference type="InterPro" id="IPR011006">
    <property type="entry name" value="CheY-like_superfamily"/>
</dbReference>
<reference evidence="6 7" key="1">
    <citation type="submission" date="2019-12" db="EMBL/GenBank/DDBJ databases">
        <title>Paraburkholderia acidiphila 7Q-K02 sp. nov and Paraburkholderia acidisoli DHF22 sp. nov., two strains isolated from forest soil.</title>
        <authorList>
            <person name="Gao Z."/>
            <person name="Qiu L."/>
        </authorList>
    </citation>
    <scope>NUCLEOTIDE SEQUENCE [LARGE SCALE GENOMIC DNA]</scope>
    <source>
        <strain evidence="6 7">DHF22</strain>
    </source>
</reference>
<proteinExistence type="predicted"/>
<dbReference type="SUPFAM" id="SSF46894">
    <property type="entry name" value="C-terminal effector domain of the bipartite response regulators"/>
    <property type="match status" value="1"/>
</dbReference>
<evidence type="ECO:0000256" key="2">
    <source>
        <dbReference type="PROSITE-ProRule" id="PRU00169"/>
    </source>
</evidence>
<evidence type="ECO:0000256" key="3">
    <source>
        <dbReference type="PROSITE-ProRule" id="PRU01091"/>
    </source>
</evidence>
<sequence>MLMTDFLRSAGFSTRWVRNGLDVEKAVAERMPNMIVLDLMLPGRDGRDICRDLRAYSDVPIIMVTAQVEEVDRLLGLELGADDYICKPFSLLELVARVKTILRRVRADARAESSPLQLNEAALSVTYHGVAVEFTPIEFRLLATLASRPAQIFSRNALMDRLYTDGRIVDDRTIDSHVRKIRRKLEAIAPNEELVQSVYGAGFRLNV</sequence>